<name>A0ACC1C1B9_9ROSI</name>
<accession>A0ACC1C1B9</accession>
<keyword evidence="2" id="KW-1185">Reference proteome</keyword>
<dbReference type="EMBL" id="CM047898">
    <property type="protein sequence ID" value="KAJ0105765.1"/>
    <property type="molecule type" value="Genomic_DNA"/>
</dbReference>
<evidence type="ECO:0000313" key="2">
    <source>
        <dbReference type="Proteomes" id="UP001164250"/>
    </source>
</evidence>
<sequence>MEMTEEQRQRAEANRLAALAKRKALAESTGNQQQQQYNQEAWRLFKCRKLSVERFVTKNSTTHVLKSCQRVSIGPDSKTHLPEKFRVRLEICSPDSFSVTPEAMQGFSYPGGEECLRRLDHCLSDVMPSHYTQSSGGGKACVYKLADYNAVLTCLKNSSGIEVEGIPWVTLNVIEKLSHSFSSGRWNPCRPEHLSDEIVDEMLGKLPKRLFDVLLPFQLEGIRFGLRRGGRCLIADEMGLGKTLQAITIAACFMNEGSILVVCPAVLRLQWAEELERWLPFCLPADIHLVFGHENNPARLTRFPRVVVISYKMLHHLRRSMTEREWALLIIDESHHIRCSKRTSEPEEVKAVLEVAAKVKRIVLLSGTPSLSRLYLGLFRRILALLICIIPGDHRPYDIFHQINMLWQVPGLLGKNKYEFAKTYCDVKVVKGYQGRRFQDFSRGVRLEELNVLLKQTVMIRRLKQHVLVQLPPKRRQIIRLFLKRSDMVLAKATVGKSNDCAYEKDAAEDMTPEDLDEPDSDLQSYKENGMFSFISQAEGSLVWHKTLILEFLNILNNSACSKSEKLSYQELGVAKLTGFREWLSLHPLLAESDGVADLDLNPSSNKMIIFAHHHKVLDGVQEFVCEKGIGFVRIDGNTLPRDRQSAVLSFRSSNKAHIFAHQVKIAIIGITAGGVGLDFSSAQNVVFLELPLSPSLMLQNGERVYAFILLLMWKLLKYLWLKTELIGEDKPSAVNIYIFCAKDTVDESHWQRLNISLRRVSSTTNGKYDAVQEIAVEGVSYLKISDKTDSGCEDQTLDQVSSGKPSEQLMSLGESNLAQDMQSAKENDEVTTNMNYKSVEQSKIDVISSETDDLLIEADIVPELEIEKDYISMEKVKEATLSGGEIGMPEKVFSSELVKSNKDEDQLEKEFKSNPQITEVDDVAFLPPTEADECCSNEVNSLRFEASQYTGRIHLYSCIQGEDSRPRPLFESFRLEEIDNKERISESLKDNPGYRHAIMEFISDWNKLRPIEQTKLLGKPLQLPLSVELCYLKETINHNTGGLLKGGSKRRTTPSDEISRPLPSDAMWKKIRICGGSRKKEREFTQGWTLNDEPLCKLCQKPCKGNIAKTPEYFEDLFCNLGCYEEYRLRTSGRFLREELFQIEHGVCTNCQLDCHKLVKHIKPLSLERRQKYIEKVAPNVACRKNLLEKLVNDPTEGNAWHADHIIPVYKGGGECRLENMRTLCVACHYDVTKAQCAERRSTRAKARKQLKVIMSGLRNDENNDITGSHKKDKGHLEMQENIAEDELLVKVPGSSYSGGLSIVTENEDLKKSSETLQPDLE</sequence>
<protein>
    <submittedName>
        <fullName evidence="1">Uncharacterized protein</fullName>
    </submittedName>
</protein>
<dbReference type="Proteomes" id="UP001164250">
    <property type="component" value="Chromosome 2"/>
</dbReference>
<gene>
    <name evidence="1" type="ORF">Patl1_18831</name>
</gene>
<evidence type="ECO:0000313" key="1">
    <source>
        <dbReference type="EMBL" id="KAJ0105765.1"/>
    </source>
</evidence>
<comment type="caution">
    <text evidence="1">The sequence shown here is derived from an EMBL/GenBank/DDBJ whole genome shotgun (WGS) entry which is preliminary data.</text>
</comment>
<proteinExistence type="predicted"/>
<reference evidence="2" key="1">
    <citation type="journal article" date="2023" name="G3 (Bethesda)">
        <title>Genome assembly and association tests identify interacting loci associated with vigor, precocity, and sex in interspecific pistachio rootstocks.</title>
        <authorList>
            <person name="Palmer W."/>
            <person name="Jacygrad E."/>
            <person name="Sagayaradj S."/>
            <person name="Cavanaugh K."/>
            <person name="Han R."/>
            <person name="Bertier L."/>
            <person name="Beede B."/>
            <person name="Kafkas S."/>
            <person name="Golino D."/>
            <person name="Preece J."/>
            <person name="Michelmore R."/>
        </authorList>
    </citation>
    <scope>NUCLEOTIDE SEQUENCE [LARGE SCALE GENOMIC DNA]</scope>
</reference>
<organism evidence="1 2">
    <name type="scientific">Pistacia atlantica</name>
    <dbReference type="NCBI Taxonomy" id="434234"/>
    <lineage>
        <taxon>Eukaryota</taxon>
        <taxon>Viridiplantae</taxon>
        <taxon>Streptophyta</taxon>
        <taxon>Embryophyta</taxon>
        <taxon>Tracheophyta</taxon>
        <taxon>Spermatophyta</taxon>
        <taxon>Magnoliopsida</taxon>
        <taxon>eudicotyledons</taxon>
        <taxon>Gunneridae</taxon>
        <taxon>Pentapetalae</taxon>
        <taxon>rosids</taxon>
        <taxon>malvids</taxon>
        <taxon>Sapindales</taxon>
        <taxon>Anacardiaceae</taxon>
        <taxon>Pistacia</taxon>
    </lineage>
</organism>